<proteinExistence type="predicted"/>
<dbReference type="Proteomes" id="UP000325440">
    <property type="component" value="Unassembled WGS sequence"/>
</dbReference>
<dbReference type="AlphaFoldDB" id="A0A5E4MDJ6"/>
<organism evidence="3 4">
    <name type="scientific">Cinara cedri</name>
    <dbReference type="NCBI Taxonomy" id="506608"/>
    <lineage>
        <taxon>Eukaryota</taxon>
        <taxon>Metazoa</taxon>
        <taxon>Ecdysozoa</taxon>
        <taxon>Arthropoda</taxon>
        <taxon>Hexapoda</taxon>
        <taxon>Insecta</taxon>
        <taxon>Pterygota</taxon>
        <taxon>Neoptera</taxon>
        <taxon>Paraneoptera</taxon>
        <taxon>Hemiptera</taxon>
        <taxon>Sternorrhyncha</taxon>
        <taxon>Aphidomorpha</taxon>
        <taxon>Aphidoidea</taxon>
        <taxon>Aphididae</taxon>
        <taxon>Lachninae</taxon>
        <taxon>Cinara</taxon>
    </lineage>
</organism>
<dbReference type="OrthoDB" id="6617089at2759"/>
<keyword evidence="4" id="KW-1185">Reference proteome</keyword>
<dbReference type="EC" id="2.7.7.49" evidence="1"/>
<dbReference type="InterPro" id="IPR041588">
    <property type="entry name" value="Integrase_H2C2"/>
</dbReference>
<evidence type="ECO:0000313" key="3">
    <source>
        <dbReference type="EMBL" id="VVC30186.1"/>
    </source>
</evidence>
<dbReference type="GO" id="GO:0003964">
    <property type="term" value="F:RNA-directed DNA polymerase activity"/>
    <property type="evidence" value="ECO:0007669"/>
    <property type="project" value="UniProtKB-EC"/>
</dbReference>
<protein>
    <recommendedName>
        <fullName evidence="1">RNA-directed DNA polymerase</fullName>
        <ecNumber evidence="1">2.7.7.49</ecNumber>
    </recommendedName>
</protein>
<feature type="domain" description="Integrase zinc-binding" evidence="2">
    <location>
        <begin position="98"/>
        <end position="152"/>
    </location>
</feature>
<dbReference type="EMBL" id="CABPRJ010000508">
    <property type="protein sequence ID" value="VVC30186.1"/>
    <property type="molecule type" value="Genomic_DNA"/>
</dbReference>
<dbReference type="Pfam" id="PF17921">
    <property type="entry name" value="Integrase_H2C2"/>
    <property type="match status" value="1"/>
</dbReference>
<evidence type="ECO:0000313" key="4">
    <source>
        <dbReference type="Proteomes" id="UP000325440"/>
    </source>
</evidence>
<accession>A0A5E4MDJ6</accession>
<dbReference type="Gene3D" id="1.10.340.70">
    <property type="match status" value="1"/>
</dbReference>
<gene>
    <name evidence="3" type="ORF">CINCED_3A023411</name>
</gene>
<dbReference type="PANTHER" id="PTHR37984">
    <property type="entry name" value="PROTEIN CBG26694"/>
    <property type="match status" value="1"/>
</dbReference>
<evidence type="ECO:0000259" key="2">
    <source>
        <dbReference type="Pfam" id="PF17921"/>
    </source>
</evidence>
<dbReference type="InterPro" id="IPR050951">
    <property type="entry name" value="Retrovirus_Pol_polyprotein"/>
</dbReference>
<dbReference type="PANTHER" id="PTHR37984:SF5">
    <property type="entry name" value="PROTEIN NYNRIN-LIKE"/>
    <property type="match status" value="1"/>
</dbReference>
<reference evidence="3 4" key="1">
    <citation type="submission" date="2019-08" db="EMBL/GenBank/DDBJ databases">
        <authorList>
            <person name="Alioto T."/>
            <person name="Alioto T."/>
            <person name="Gomez Garrido J."/>
        </authorList>
    </citation>
    <scope>NUCLEOTIDE SEQUENCE [LARGE SCALE GENOMIC DNA]</scope>
</reference>
<evidence type="ECO:0000256" key="1">
    <source>
        <dbReference type="ARBA" id="ARBA00012493"/>
    </source>
</evidence>
<sequence>MLLATSEWVPYRTENYFRNSADGLSRLPVDIGKECGAGVSHLHYVDEMKVLNASLVQKENNNDPLLKKVNKELEVFRHKQELLSLEQNTILWGYRIVIPKSIQNKILEKLHYNHLVVVKMKSIARGHLWWLGIDKDIENIASKYDDCNKNEAKDLDKTEKTEEIKDIVETENAEEVRYPKSIKKTIVKLDLE</sequence>
<name>A0A5E4MDJ6_9HEMI</name>